<evidence type="ECO:0000259" key="6">
    <source>
        <dbReference type="Pfam" id="PF04138"/>
    </source>
</evidence>
<sequence length="120" mass="12657">MAVGASAAAVHWSVAVGLVAWAGWPPLVANVAGWLLALGVSFGGHHGLTFAGHRAPLRQAAPRFALVSGMGFVLNELSYALLLRLAPQHYGAWLALVLVLMAGLTYLLARHWAFARSPAH</sequence>
<feature type="transmembrane region" description="Helical" evidence="5">
    <location>
        <begin position="31"/>
        <end position="52"/>
    </location>
</feature>
<dbReference type="InterPro" id="IPR007267">
    <property type="entry name" value="GtrA_DPMS_TM"/>
</dbReference>
<evidence type="ECO:0000313" key="8">
    <source>
        <dbReference type="Proteomes" id="UP001056201"/>
    </source>
</evidence>
<evidence type="ECO:0000256" key="3">
    <source>
        <dbReference type="ARBA" id="ARBA00022989"/>
    </source>
</evidence>
<accession>A0ABY4SDD2</accession>
<feature type="transmembrane region" description="Helical" evidence="5">
    <location>
        <begin position="90"/>
        <end position="109"/>
    </location>
</feature>
<keyword evidence="2 5" id="KW-0812">Transmembrane</keyword>
<keyword evidence="3 5" id="KW-1133">Transmembrane helix</keyword>
<keyword evidence="8" id="KW-1185">Reference proteome</keyword>
<feature type="domain" description="GtrA/DPMS transmembrane" evidence="6">
    <location>
        <begin position="2"/>
        <end position="114"/>
    </location>
</feature>
<reference evidence="7" key="1">
    <citation type="submission" date="2022-05" db="EMBL/GenBank/DDBJ databases">
        <title>An RpoN-dependent PEP-CTERM gene is involved in floc formation of an Aquincola tertiaricarbonis strain.</title>
        <authorList>
            <person name="Qiu D."/>
            <person name="Xia M."/>
        </authorList>
    </citation>
    <scope>NUCLEOTIDE SEQUENCE</scope>
    <source>
        <strain evidence="7">RN12</strain>
    </source>
</reference>
<evidence type="ECO:0000313" key="7">
    <source>
        <dbReference type="EMBL" id="URI11333.1"/>
    </source>
</evidence>
<name>A0ABY4SDD2_AQUTE</name>
<protein>
    <submittedName>
        <fullName evidence="7">GtrA family protein</fullName>
    </submittedName>
</protein>
<evidence type="ECO:0000256" key="2">
    <source>
        <dbReference type="ARBA" id="ARBA00022692"/>
    </source>
</evidence>
<comment type="subcellular location">
    <subcellularLocation>
        <location evidence="1">Membrane</location>
        <topology evidence="1">Multi-pass membrane protein</topology>
    </subcellularLocation>
</comment>
<feature type="transmembrane region" description="Helical" evidence="5">
    <location>
        <begin position="64"/>
        <end position="84"/>
    </location>
</feature>
<dbReference type="Pfam" id="PF04138">
    <property type="entry name" value="GtrA_DPMS_TM"/>
    <property type="match status" value="1"/>
</dbReference>
<evidence type="ECO:0000256" key="1">
    <source>
        <dbReference type="ARBA" id="ARBA00004141"/>
    </source>
</evidence>
<organism evidence="7 8">
    <name type="scientific">Aquincola tertiaricarbonis</name>
    <dbReference type="NCBI Taxonomy" id="391953"/>
    <lineage>
        <taxon>Bacteria</taxon>
        <taxon>Pseudomonadati</taxon>
        <taxon>Pseudomonadota</taxon>
        <taxon>Betaproteobacteria</taxon>
        <taxon>Burkholderiales</taxon>
        <taxon>Sphaerotilaceae</taxon>
        <taxon>Aquincola</taxon>
    </lineage>
</organism>
<keyword evidence="4 5" id="KW-0472">Membrane</keyword>
<dbReference type="EMBL" id="CP097636">
    <property type="protein sequence ID" value="URI11333.1"/>
    <property type="molecule type" value="Genomic_DNA"/>
</dbReference>
<evidence type="ECO:0000256" key="4">
    <source>
        <dbReference type="ARBA" id="ARBA00023136"/>
    </source>
</evidence>
<evidence type="ECO:0000256" key="5">
    <source>
        <dbReference type="SAM" id="Phobius"/>
    </source>
</evidence>
<dbReference type="Proteomes" id="UP001056201">
    <property type="component" value="Chromosome 2"/>
</dbReference>
<gene>
    <name evidence="7" type="ORF">MW290_20500</name>
</gene>
<proteinExistence type="predicted"/>